<dbReference type="Proteomes" id="UP000321764">
    <property type="component" value="Unassembled WGS sequence"/>
</dbReference>
<dbReference type="Pfam" id="PF12848">
    <property type="entry name" value="ABC_tran_Xtn"/>
    <property type="match status" value="1"/>
</dbReference>
<comment type="caution">
    <text evidence="8">The sequence shown here is derived from an EMBL/GenBank/DDBJ whole genome shotgun (WGS) entry which is preliminary data.</text>
</comment>
<dbReference type="SUPFAM" id="SSF52540">
    <property type="entry name" value="P-loop containing nucleoside triphosphate hydrolases"/>
    <property type="match status" value="2"/>
</dbReference>
<feature type="compositionally biased region" description="Basic and acidic residues" evidence="6">
    <location>
        <begin position="532"/>
        <end position="543"/>
    </location>
</feature>
<dbReference type="InterPro" id="IPR027417">
    <property type="entry name" value="P-loop_NTPase"/>
</dbReference>
<organism evidence="8 9">
    <name type="scientific">Reinekea thalattae</name>
    <dbReference type="NCBI Taxonomy" id="2593301"/>
    <lineage>
        <taxon>Bacteria</taxon>
        <taxon>Pseudomonadati</taxon>
        <taxon>Pseudomonadota</taxon>
        <taxon>Gammaproteobacteria</taxon>
        <taxon>Oceanospirillales</taxon>
        <taxon>Saccharospirillaceae</taxon>
        <taxon>Reinekea</taxon>
    </lineage>
</organism>
<evidence type="ECO:0000313" key="9">
    <source>
        <dbReference type="Proteomes" id="UP000321764"/>
    </source>
</evidence>
<dbReference type="PROSITE" id="PS00211">
    <property type="entry name" value="ABC_TRANSPORTER_1"/>
    <property type="match status" value="2"/>
</dbReference>
<keyword evidence="2" id="KW-0547">Nucleotide-binding</keyword>
<evidence type="ECO:0000259" key="7">
    <source>
        <dbReference type="PROSITE" id="PS50893"/>
    </source>
</evidence>
<evidence type="ECO:0000256" key="6">
    <source>
        <dbReference type="SAM" id="MobiDB-lite"/>
    </source>
</evidence>
<reference evidence="8 9" key="1">
    <citation type="submission" date="2019-07" db="EMBL/GenBank/DDBJ databases">
        <title>Reinekea sp. strain SSH23 genome sequencing and assembly.</title>
        <authorList>
            <person name="Kim I."/>
        </authorList>
    </citation>
    <scope>NUCLEOTIDE SEQUENCE [LARGE SCALE GENOMIC DNA]</scope>
    <source>
        <strain evidence="8 9">SSH23</strain>
    </source>
</reference>
<keyword evidence="3 8" id="KW-0067">ATP-binding</keyword>
<dbReference type="InterPro" id="IPR003593">
    <property type="entry name" value="AAA+_ATPase"/>
</dbReference>
<dbReference type="InterPro" id="IPR032781">
    <property type="entry name" value="ABC_tran_Xtn"/>
</dbReference>
<dbReference type="CDD" id="cd03221">
    <property type="entry name" value="ABCF_EF-3"/>
    <property type="match status" value="2"/>
</dbReference>
<accession>A0A5C8ZBT7</accession>
<dbReference type="InterPro" id="IPR003439">
    <property type="entry name" value="ABC_transporter-like_ATP-bd"/>
</dbReference>
<sequence>MIKLSNVSIQLGGKPLLENASATFNPGERIAVIGPNGSGKSTLFKVMQGELALDAGDYDVPKHWRLSHMAQEVEAVDRPALEFVLDGDSELRRLEQLLKHAEQSGNDDDIAEALGQLDNYQAFNKRHQAEQLLAGLGFSVEQYNNTVGQFSGGWRVRLNLARALMCPADLLLLDEPTNHLDLHTCYWLEGWLRQFEGTLLFISHDRDFMDGVATQVVSFDNKQLTLYRGNYSQFERQRGERFAQQQAAFDNQQRQREHLESFVRRFKAKATKAKQAQSRVKMLEKLTLEAPMIMSHGYDLSIDTGGRVSDPVISLHDVSLGYEDKTILSGLNLSLHPGTRLGLLGVNGAGKSTLIKALSKELRPKQGHIHFGQNIAVGYFAQHQLESLDDDASPFLHIRRIDNEARDQDIKNFIGRFGFSGERASEPVVNFSGGEKARVALAMIAWQKPNLLLLDEPTNHLDLDMRESLNLALQQYEGAVILVSHDRYLLNTTADEFWWVRDGGVEPYHGDLADYFQLLLKAPTQTSSTSREQSDDSAVDKKAQRQARAAQRERLKPLQKQLKATEQKVEKLQQQRERIEIALADPTIYEADNKALLQQSLLEQGEVKTALEQSEAQWMELLEELEALQAGDQ</sequence>
<dbReference type="PANTHER" id="PTHR19211:SF14">
    <property type="entry name" value="ATP-BINDING CASSETTE SUB-FAMILY F MEMBER 1"/>
    <property type="match status" value="1"/>
</dbReference>
<dbReference type="PROSITE" id="PS50893">
    <property type="entry name" value="ABC_TRANSPORTER_2"/>
    <property type="match status" value="2"/>
</dbReference>
<feature type="domain" description="ABC transporter" evidence="7">
    <location>
        <begin position="313"/>
        <end position="527"/>
    </location>
</feature>
<dbReference type="FunFam" id="3.40.50.300:FF:002053">
    <property type="entry name" value="ABC transporter ATP-binding protein"/>
    <property type="match status" value="1"/>
</dbReference>
<evidence type="ECO:0000256" key="4">
    <source>
        <dbReference type="ARBA" id="ARBA00061571"/>
    </source>
</evidence>
<evidence type="ECO:0000313" key="8">
    <source>
        <dbReference type="EMBL" id="TXR54749.1"/>
    </source>
</evidence>
<dbReference type="Pfam" id="PF00005">
    <property type="entry name" value="ABC_tran"/>
    <property type="match status" value="2"/>
</dbReference>
<name>A0A5C8ZBT7_9GAMM</name>
<dbReference type="GO" id="GO:0016887">
    <property type="term" value="F:ATP hydrolysis activity"/>
    <property type="evidence" value="ECO:0007669"/>
    <property type="project" value="InterPro"/>
</dbReference>
<dbReference type="SMART" id="SM00382">
    <property type="entry name" value="AAA"/>
    <property type="match status" value="2"/>
</dbReference>
<dbReference type="InterPro" id="IPR017871">
    <property type="entry name" value="ABC_transporter-like_CS"/>
</dbReference>
<evidence type="ECO:0000256" key="3">
    <source>
        <dbReference type="ARBA" id="ARBA00022840"/>
    </source>
</evidence>
<dbReference type="InterPro" id="IPR050611">
    <property type="entry name" value="ABCF"/>
</dbReference>
<dbReference type="EMBL" id="VKAD01000001">
    <property type="protein sequence ID" value="TXR54749.1"/>
    <property type="molecule type" value="Genomic_DNA"/>
</dbReference>
<dbReference type="PANTHER" id="PTHR19211">
    <property type="entry name" value="ATP-BINDING TRANSPORT PROTEIN-RELATED"/>
    <property type="match status" value="1"/>
</dbReference>
<gene>
    <name evidence="8" type="ORF">FME95_09490</name>
</gene>
<protein>
    <recommendedName>
        <fullName evidence="5">Probable ATP-binding protein YheS</fullName>
    </recommendedName>
</protein>
<feature type="domain" description="ABC transporter" evidence="7">
    <location>
        <begin position="2"/>
        <end position="246"/>
    </location>
</feature>
<dbReference type="RefSeq" id="WP_147714148.1">
    <property type="nucleotide sequence ID" value="NZ_VKAD01000001.1"/>
</dbReference>
<feature type="region of interest" description="Disordered" evidence="6">
    <location>
        <begin position="526"/>
        <end position="562"/>
    </location>
</feature>
<evidence type="ECO:0000256" key="2">
    <source>
        <dbReference type="ARBA" id="ARBA00022741"/>
    </source>
</evidence>
<comment type="similarity">
    <text evidence="4">Belongs to the ABC transporter superfamily. ABCF family. YheS subfamily.</text>
</comment>
<keyword evidence="1" id="KW-0677">Repeat</keyword>
<dbReference type="AlphaFoldDB" id="A0A5C8ZBT7"/>
<dbReference type="OrthoDB" id="9776369at2"/>
<proteinExistence type="inferred from homology"/>
<dbReference type="FunFam" id="3.40.50.300:FF:000011">
    <property type="entry name" value="Putative ABC transporter ATP-binding component"/>
    <property type="match status" value="1"/>
</dbReference>
<evidence type="ECO:0000256" key="1">
    <source>
        <dbReference type="ARBA" id="ARBA00022737"/>
    </source>
</evidence>
<keyword evidence="9" id="KW-1185">Reference proteome</keyword>
<dbReference type="Gene3D" id="3.40.50.300">
    <property type="entry name" value="P-loop containing nucleotide triphosphate hydrolases"/>
    <property type="match status" value="2"/>
</dbReference>
<evidence type="ECO:0000256" key="5">
    <source>
        <dbReference type="ARBA" id="ARBA00069073"/>
    </source>
</evidence>
<dbReference type="GO" id="GO:0005524">
    <property type="term" value="F:ATP binding"/>
    <property type="evidence" value="ECO:0007669"/>
    <property type="project" value="UniProtKB-KW"/>
</dbReference>